<evidence type="ECO:0000256" key="1">
    <source>
        <dbReference type="SAM" id="Coils"/>
    </source>
</evidence>
<feature type="region of interest" description="Disordered" evidence="2">
    <location>
        <begin position="270"/>
        <end position="297"/>
    </location>
</feature>
<feature type="region of interest" description="Disordered" evidence="2">
    <location>
        <begin position="312"/>
        <end position="338"/>
    </location>
</feature>
<protein>
    <recommendedName>
        <fullName evidence="5">Endosome-associated-trafficking regulator 1</fullName>
    </recommendedName>
</protein>
<feature type="coiled-coil region" evidence="1">
    <location>
        <begin position="451"/>
        <end position="492"/>
    </location>
</feature>
<dbReference type="Proteomes" id="UP001549921">
    <property type="component" value="Unassembled WGS sequence"/>
</dbReference>
<name>A0ABD0SQW3_LOXSC</name>
<feature type="compositionally biased region" description="Basic and acidic residues" evidence="2">
    <location>
        <begin position="110"/>
        <end position="143"/>
    </location>
</feature>
<accession>A0ABD0SQW3</accession>
<dbReference type="Gene3D" id="1.20.5.340">
    <property type="match status" value="1"/>
</dbReference>
<feature type="coiled-coil region" evidence="1">
    <location>
        <begin position="360"/>
        <end position="427"/>
    </location>
</feature>
<reference evidence="3 4" key="1">
    <citation type="submission" date="2024-06" db="EMBL/GenBank/DDBJ databases">
        <title>A chromosome-level genome assembly of beet webworm, Loxostege sticticalis.</title>
        <authorList>
            <person name="Zhang Y."/>
        </authorList>
    </citation>
    <scope>NUCLEOTIDE SEQUENCE [LARGE SCALE GENOMIC DNA]</scope>
    <source>
        <strain evidence="3">AQ028</strain>
        <tissue evidence="3">Male pupae</tissue>
    </source>
</reference>
<evidence type="ECO:0008006" key="5">
    <source>
        <dbReference type="Google" id="ProtNLM"/>
    </source>
</evidence>
<evidence type="ECO:0000256" key="2">
    <source>
        <dbReference type="SAM" id="MobiDB-lite"/>
    </source>
</evidence>
<dbReference type="AlphaFoldDB" id="A0ABD0SQW3"/>
<feature type="compositionally biased region" description="Low complexity" evidence="2">
    <location>
        <begin position="50"/>
        <end position="62"/>
    </location>
</feature>
<gene>
    <name evidence="3" type="ORF">ABMA28_004363</name>
</gene>
<comment type="caution">
    <text evidence="3">The sequence shown here is derived from an EMBL/GenBank/DDBJ whole genome shotgun (WGS) entry which is preliminary data.</text>
</comment>
<proteinExistence type="predicted"/>
<evidence type="ECO:0000313" key="4">
    <source>
        <dbReference type="Proteomes" id="UP001549921"/>
    </source>
</evidence>
<feature type="region of interest" description="Disordered" evidence="2">
    <location>
        <begin position="1"/>
        <end position="152"/>
    </location>
</feature>
<evidence type="ECO:0000313" key="3">
    <source>
        <dbReference type="EMBL" id="KAL0822236.1"/>
    </source>
</evidence>
<sequence length="531" mass="57556">MAEDEDGVSDKKTPQNSNNAGPPQENEQNASKPDLGIEEAKYNSKENGESSPTEAQSSSSKSTGATRKEENPFSFRHFLKRDLSLPGNSTYENTGARPKVYANTVQHSPTKIDVHAESRREKPRPNDTQAKEKNSDGSNHRISDNTSSSSSVEIPFSLVDNSESKHNFYTENSDVPFYHRPNLASEPLGMPSLPDFVQDHILVEQAYLNSNGPISVDLDNLPDFTFNTSFNAGSTSSLGRRNYSSSSSLGRRISGRNRNYDYDAYMGAASTSNDSGPSGRGIPLDLPAGAEASGPVPLDLPAHLNLDLTESVNPADRRNTSPRNTFPLDLPPNAGAESMRLPDFLPVHPGRTSPEPEHQDEQLQQIISELERTRSELFAERSRRVRAESEAAGARRDALAARAAADAARAEADAARADAEAARAARHAARRAERDHVAQLDGAAQSLETDIDLAASRVTDAESTIAKLQNQIKKLKEELAASQEAARLLRARCAGAGSDLRRATGRAETSLRDLLAGLEQLKSLSTTLHPT</sequence>
<feature type="compositionally biased region" description="Basic and acidic residues" evidence="2">
    <location>
        <begin position="38"/>
        <end position="48"/>
    </location>
</feature>
<keyword evidence="1" id="KW-0175">Coiled coil</keyword>
<dbReference type="EMBL" id="JBEDNZ010000016">
    <property type="protein sequence ID" value="KAL0822236.1"/>
    <property type="molecule type" value="Genomic_DNA"/>
</dbReference>
<organism evidence="3 4">
    <name type="scientific">Loxostege sticticalis</name>
    <name type="common">Beet webworm moth</name>
    <dbReference type="NCBI Taxonomy" id="481309"/>
    <lineage>
        <taxon>Eukaryota</taxon>
        <taxon>Metazoa</taxon>
        <taxon>Ecdysozoa</taxon>
        <taxon>Arthropoda</taxon>
        <taxon>Hexapoda</taxon>
        <taxon>Insecta</taxon>
        <taxon>Pterygota</taxon>
        <taxon>Neoptera</taxon>
        <taxon>Endopterygota</taxon>
        <taxon>Lepidoptera</taxon>
        <taxon>Glossata</taxon>
        <taxon>Ditrysia</taxon>
        <taxon>Pyraloidea</taxon>
        <taxon>Crambidae</taxon>
        <taxon>Pyraustinae</taxon>
        <taxon>Loxostege</taxon>
    </lineage>
</organism>
<feature type="compositionally biased region" description="Polar residues" evidence="2">
    <location>
        <begin position="14"/>
        <end position="31"/>
    </location>
</feature>